<dbReference type="GO" id="GO:0005524">
    <property type="term" value="F:ATP binding"/>
    <property type="evidence" value="ECO:0007669"/>
    <property type="project" value="UniProtKB-KW"/>
</dbReference>
<dbReference type="GO" id="GO:0005663">
    <property type="term" value="C:DNA replication factor C complex"/>
    <property type="evidence" value="ECO:0007669"/>
    <property type="project" value="TreeGrafter"/>
</dbReference>
<feature type="region of interest" description="Disordered" evidence="10">
    <location>
        <begin position="914"/>
        <end position="946"/>
    </location>
</feature>
<evidence type="ECO:0000256" key="1">
    <source>
        <dbReference type="ARBA" id="ARBA00009668"/>
    </source>
</evidence>
<dbReference type="PROSITE" id="PS50818">
    <property type="entry name" value="INTEIN_C_TER"/>
    <property type="match status" value="1"/>
</dbReference>
<dbReference type="NCBIfam" id="TIGR01445">
    <property type="entry name" value="intein_Nterm"/>
    <property type="match status" value="2"/>
</dbReference>
<dbReference type="InterPro" id="IPR008921">
    <property type="entry name" value="DNA_pol3_clamp-load_cplx_C"/>
</dbReference>
<dbReference type="InterPro" id="IPR030934">
    <property type="entry name" value="Intein_C"/>
</dbReference>
<evidence type="ECO:0000256" key="6">
    <source>
        <dbReference type="ARBA" id="ARBA00022840"/>
    </source>
</evidence>
<dbReference type="InterPro" id="IPR003615">
    <property type="entry name" value="HNH_nuc"/>
</dbReference>
<dbReference type="GO" id="GO:0016539">
    <property type="term" value="P:intein-mediated protein splicing"/>
    <property type="evidence" value="ECO:0007669"/>
    <property type="project" value="InterPro"/>
</dbReference>
<dbReference type="GO" id="GO:0003689">
    <property type="term" value="F:DNA clamp loader activity"/>
    <property type="evidence" value="ECO:0007669"/>
    <property type="project" value="TreeGrafter"/>
</dbReference>
<dbReference type="SMART" id="SM00507">
    <property type="entry name" value="HNHc"/>
    <property type="match status" value="1"/>
</dbReference>
<dbReference type="GO" id="GO:0006261">
    <property type="term" value="P:DNA-templated DNA replication"/>
    <property type="evidence" value="ECO:0007669"/>
    <property type="project" value="TreeGrafter"/>
</dbReference>
<dbReference type="InterPro" id="IPR003587">
    <property type="entry name" value="Hint_dom_N"/>
</dbReference>
<comment type="similarity">
    <text evidence="1">Belongs to the activator 1 small subunits family. RfcS subfamily.</text>
</comment>
<dbReference type="FunFam" id="1.20.272.10:FF:000029">
    <property type="entry name" value="Replication factor C small subunit"/>
    <property type="match status" value="1"/>
</dbReference>
<dbReference type="CDD" id="cd18140">
    <property type="entry name" value="HLD_clamp_RFC"/>
    <property type="match status" value="1"/>
</dbReference>
<feature type="coiled-coil region" evidence="9">
    <location>
        <begin position="477"/>
        <end position="504"/>
    </location>
</feature>
<evidence type="ECO:0000256" key="2">
    <source>
        <dbReference type="ARBA" id="ARBA00014164"/>
    </source>
</evidence>
<dbReference type="Gene3D" id="1.20.272.10">
    <property type="match status" value="1"/>
</dbReference>
<feature type="domain" description="DOD-type homing endonuclease" evidence="11">
    <location>
        <begin position="313"/>
        <end position="376"/>
    </location>
</feature>
<keyword evidence="6" id="KW-0067">ATP-binding</keyword>
<protein>
    <recommendedName>
        <fullName evidence="2">Replication factor C small subunit</fullName>
    </recommendedName>
    <alternativeName>
        <fullName evidence="8">Clamp loader small subunit</fullName>
    </alternativeName>
</protein>
<evidence type="ECO:0000256" key="8">
    <source>
        <dbReference type="ARBA" id="ARBA00031749"/>
    </source>
</evidence>
<dbReference type="InterPro" id="IPR013748">
    <property type="entry name" value="Rep_factorC_C"/>
</dbReference>
<evidence type="ECO:0000259" key="11">
    <source>
        <dbReference type="PROSITE" id="PS50819"/>
    </source>
</evidence>
<feature type="compositionally biased region" description="Basic and acidic residues" evidence="10">
    <location>
        <begin position="889"/>
        <end position="906"/>
    </location>
</feature>
<keyword evidence="4" id="KW-0547">Nucleotide-binding</keyword>
<dbReference type="CDD" id="cd00081">
    <property type="entry name" value="Hint"/>
    <property type="match status" value="2"/>
</dbReference>
<dbReference type="InterPro" id="IPR004860">
    <property type="entry name" value="LAGLIDADG_dom"/>
</dbReference>
<dbReference type="InterPro" id="IPR050238">
    <property type="entry name" value="DNA_Rep/Repair_Clamp_Loader"/>
</dbReference>
<dbReference type="Gene3D" id="3.40.50.300">
    <property type="entry name" value="P-loop containing nucleotide triphosphate hydrolases"/>
    <property type="match status" value="2"/>
</dbReference>
<dbReference type="InterPro" id="IPR006142">
    <property type="entry name" value="INTEIN"/>
</dbReference>
<dbReference type="GO" id="GO:0006281">
    <property type="term" value="P:DNA repair"/>
    <property type="evidence" value="ECO:0007669"/>
    <property type="project" value="TreeGrafter"/>
</dbReference>
<dbReference type="PANTHER" id="PTHR11669">
    <property type="entry name" value="REPLICATION FACTOR C / DNA POLYMERASE III GAMMA-TAU SUBUNIT"/>
    <property type="match status" value="1"/>
</dbReference>
<keyword evidence="7" id="KW-0651">Protein splicing</keyword>
<keyword evidence="3" id="KW-0235">DNA replication</keyword>
<name>A0A554N8Y6_9EURY</name>
<organism evidence="12 13">
    <name type="scientific">Haloglomus irregulare</name>
    <dbReference type="NCBI Taxonomy" id="2234134"/>
    <lineage>
        <taxon>Archaea</taxon>
        <taxon>Methanobacteriati</taxon>
        <taxon>Methanobacteriota</taxon>
        <taxon>Stenosarchaea group</taxon>
        <taxon>Halobacteria</taxon>
        <taxon>Halobacteriales</taxon>
        <taxon>Natronomonadaceae</taxon>
        <taxon>Haloglomus</taxon>
    </lineage>
</organism>
<dbReference type="InterPro" id="IPR047854">
    <property type="entry name" value="RFC_lid"/>
</dbReference>
<dbReference type="Gene3D" id="2.170.16.10">
    <property type="entry name" value="Hedgehog/Intein (Hint) domain"/>
    <property type="match status" value="3"/>
</dbReference>
<dbReference type="InterPro" id="IPR004042">
    <property type="entry name" value="Intein_endonuc_central"/>
</dbReference>
<dbReference type="InterPro" id="IPR027417">
    <property type="entry name" value="P-loop_NTPase"/>
</dbReference>
<proteinExistence type="inferred from homology"/>
<dbReference type="NCBIfam" id="TIGR01443">
    <property type="entry name" value="intein_Cterm"/>
    <property type="match status" value="1"/>
</dbReference>
<evidence type="ECO:0000256" key="3">
    <source>
        <dbReference type="ARBA" id="ARBA00022705"/>
    </source>
</evidence>
<dbReference type="PROSITE" id="PS50817">
    <property type="entry name" value="INTEIN_N_TER"/>
    <property type="match status" value="2"/>
</dbReference>
<reference evidence="12 13" key="1">
    <citation type="submission" date="2018-06" db="EMBL/GenBank/DDBJ databases">
        <title>Natronomonas sp. F16-60 a new haloarchaeon isolated from a solar saltern of Isla Cristina, Huelva, Spain.</title>
        <authorList>
            <person name="Duran-Viseras A."/>
            <person name="Sanchez-Porro C."/>
            <person name="Ventosa A."/>
        </authorList>
    </citation>
    <scope>NUCLEOTIDE SEQUENCE [LARGE SCALE GENOMIC DNA]</scope>
    <source>
        <strain evidence="12 13">F16-60</strain>
    </source>
</reference>
<keyword evidence="9" id="KW-0175">Coiled coil</keyword>
<dbReference type="SMART" id="SM00306">
    <property type="entry name" value="HintN"/>
    <property type="match status" value="2"/>
</dbReference>
<dbReference type="InterPro" id="IPR006141">
    <property type="entry name" value="Intein_N"/>
</dbReference>
<dbReference type="CDD" id="cd00085">
    <property type="entry name" value="HNHc"/>
    <property type="match status" value="1"/>
</dbReference>
<evidence type="ECO:0000313" key="13">
    <source>
        <dbReference type="Proteomes" id="UP000319894"/>
    </source>
</evidence>
<dbReference type="Pfam" id="PF08542">
    <property type="entry name" value="Rep_fac_C"/>
    <property type="match status" value="1"/>
</dbReference>
<dbReference type="SUPFAM" id="SSF51294">
    <property type="entry name" value="Hedgehog/intein (Hint) domain"/>
    <property type="match status" value="2"/>
</dbReference>
<evidence type="ECO:0000256" key="7">
    <source>
        <dbReference type="ARBA" id="ARBA00023000"/>
    </source>
</evidence>
<dbReference type="Pfam" id="PF14890">
    <property type="entry name" value="Intein_splicing"/>
    <property type="match status" value="2"/>
</dbReference>
<dbReference type="PROSITE" id="PS50819">
    <property type="entry name" value="INTEIN_ENDONUCLEASE"/>
    <property type="match status" value="1"/>
</dbReference>
<feature type="region of interest" description="Disordered" evidence="10">
    <location>
        <begin position="888"/>
        <end position="907"/>
    </location>
</feature>
<dbReference type="GO" id="GO:0008270">
    <property type="term" value="F:zinc ion binding"/>
    <property type="evidence" value="ECO:0007669"/>
    <property type="project" value="InterPro"/>
</dbReference>
<dbReference type="SUPFAM" id="SSF55608">
    <property type="entry name" value="Homing endonucleases"/>
    <property type="match status" value="1"/>
</dbReference>
<evidence type="ECO:0000256" key="5">
    <source>
        <dbReference type="ARBA" id="ARBA00022813"/>
    </source>
</evidence>
<comment type="caution">
    <text evidence="12">The sequence shown here is derived from an EMBL/GenBank/DDBJ whole genome shotgun (WGS) entry which is preliminary data.</text>
</comment>
<evidence type="ECO:0000313" key="12">
    <source>
        <dbReference type="EMBL" id="TSD13809.1"/>
    </source>
</evidence>
<feature type="compositionally biased region" description="Low complexity" evidence="10">
    <location>
        <begin position="922"/>
        <end position="932"/>
    </location>
</feature>
<dbReference type="Proteomes" id="UP000319894">
    <property type="component" value="Unassembled WGS sequence"/>
</dbReference>
<dbReference type="FunCoup" id="A0A554N8Y6">
    <property type="interactions" value="14"/>
</dbReference>
<dbReference type="GO" id="GO:0003677">
    <property type="term" value="F:DNA binding"/>
    <property type="evidence" value="ECO:0007669"/>
    <property type="project" value="InterPro"/>
</dbReference>
<keyword evidence="5" id="KW-0068">Autocatalytic cleavage</keyword>
<evidence type="ECO:0000256" key="9">
    <source>
        <dbReference type="SAM" id="Coils"/>
    </source>
</evidence>
<dbReference type="SUPFAM" id="SSF52540">
    <property type="entry name" value="P-loop containing nucleoside triphosphate hydrolases"/>
    <property type="match status" value="2"/>
</dbReference>
<dbReference type="InterPro" id="IPR003586">
    <property type="entry name" value="Hint_dom_C"/>
</dbReference>
<evidence type="ECO:0000256" key="10">
    <source>
        <dbReference type="SAM" id="MobiDB-lite"/>
    </source>
</evidence>
<dbReference type="SUPFAM" id="SSF48019">
    <property type="entry name" value="post-AAA+ oligomerization domain-like"/>
    <property type="match status" value="1"/>
</dbReference>
<dbReference type="SMART" id="SM00305">
    <property type="entry name" value="HintC"/>
    <property type="match status" value="2"/>
</dbReference>
<dbReference type="Pfam" id="PF14528">
    <property type="entry name" value="LAGLIDADG_3"/>
    <property type="match status" value="1"/>
</dbReference>
<dbReference type="InterPro" id="IPR036844">
    <property type="entry name" value="Hint_dom_sf"/>
</dbReference>
<gene>
    <name evidence="12" type="ORF">DP107_11610</name>
</gene>
<evidence type="ECO:0000256" key="4">
    <source>
        <dbReference type="ARBA" id="ARBA00022741"/>
    </source>
</evidence>
<dbReference type="Gene3D" id="3.10.28.10">
    <property type="entry name" value="Homing endonucleases"/>
    <property type="match status" value="1"/>
</dbReference>
<dbReference type="PRINTS" id="PR00379">
    <property type="entry name" value="INTEIN"/>
</dbReference>
<dbReference type="PANTHER" id="PTHR11669:SF20">
    <property type="entry name" value="REPLICATION FACTOR C SUBUNIT 4"/>
    <property type="match status" value="1"/>
</dbReference>
<sequence length="1321" mass="145658">MTGETPVLTNGGLRRIEDVIGEHDGFAQPDSDLEVLTFDDGEFRYTAPSHVFGKEAEELVRVSTRDGNELSTTPEHQYLVLGSDGFEWVPAADLETGDRVVRPLNAPLPDEPPRLDWFERMDGNRTLVHLTESFAREHEIPVEENFVGKKKRVVRGLRKGEDPDAIAEAADTTRKTALAYRRDVADRDLDAPSTVASLGSLRSLTVPNREIVPHVTAIQHVSTNNRRSGPIDPPTELTPALARFVGLAVSEAQIDGGRIKFYNENEDLLDSFDAAARDCFGLAPDAGTQKGVPSRRLGNRTLTAYLRACFDVFDGMAGGDGIGSALLRGAPESRAAFLRAVFDAEAHVTEHGIIELSQKNGDLLTLLSYLLAGFGVPSRRDTDQKAATNGTGTEREYHTLYVSGAPALTAFEDAVGFGIDRKADRLSRNAARDANPNQDTMPVQTAIDDLCDRLALTRSELTAGAAEAETRARHRCLRNAERVLDAATRRVEDAQEVLATLDRLEPGLRAIDRVPATWAGDRAALEPMEARRPVSEAIGVRTDRLLECSDGRRTPTADRTTRLLTEMGVLAEEPRVEAVQEALSDSIDRLGVSHARVADGLEIRNTDIINLLGNDDRDLASLGRFRSVADRVREIATKMCSEAVLTDLRALDTLARSDIYLDEVEATRRITESRRVYDLTVPGTRNYVAGAVPSVMHNTTSAVAIAKEIYGEDWRENFLELNASDQRGIDVVRDRIKSFARASFGGYDYRVIFLDEADALCLPPGTPVTTGPPSNPEVKPIEEVRQDGEPIPSVSFETNEVEPDRGRLLETGTADFYRIQLSDGREIVASPRHPFFVVDEDERLVERELQDLSGGDRIADFRDVVGLSECGACGEWTANDRFCSQSCKNEGHSEEMTGEDNPRHGEAAWNRGLTKEDDPRVAAQANPGAANGNYGGEYHGPNPWEDPELAAELREKLSEAMSGRELSEEHRRAIGAGVMEHHRGVEIEIEEYEPYARRIVRNRAYAECEICGEERRTEGRDGIYVHHIDGDRDNNAEENLMLVCPRCHNFVCHDRVPDMVEGWRQNPCRKDITDGGRARVETARIDRIEFDHHGPAYNITMEGTPNFALGNGILTHNTSDAQGALRRTMEQFSNNTRFVLSCNYSSQIIDPIQSRCAVFRFSPLGDDAVEAQVRQIAENEDIELTESGVDALVYAAAGDMRKGINGLQAAAVMGETVDEEAVYAITSTARPEEIRVLVERALDGDFTAARSRLDDLLTESGIAGGDIIDQLHRSVWEFDIDDEAAVKLMDRVGEADYRITAGANEQIQLEALLASLALDED</sequence>
<dbReference type="EMBL" id="QMDX01000006">
    <property type="protein sequence ID" value="TSD13809.1"/>
    <property type="molecule type" value="Genomic_DNA"/>
</dbReference>
<dbReference type="GO" id="GO:0004519">
    <property type="term" value="F:endonuclease activity"/>
    <property type="evidence" value="ECO:0007669"/>
    <property type="project" value="InterPro"/>
</dbReference>
<keyword evidence="13" id="KW-1185">Reference proteome</keyword>
<dbReference type="InParanoid" id="A0A554N8Y6"/>
<accession>A0A554N8Y6</accession>
<dbReference type="InterPro" id="IPR027434">
    <property type="entry name" value="Homing_endonucl"/>
</dbReference>
<dbReference type="Gene3D" id="1.10.8.60">
    <property type="match status" value="1"/>
</dbReference>